<name>A0A829YHL2_9GAMM</name>
<accession>A0A829YHL2</accession>
<keyword evidence="1" id="KW-0812">Transmembrane</keyword>
<protein>
    <submittedName>
        <fullName evidence="2">Uncharacterized protein</fullName>
    </submittedName>
</protein>
<keyword evidence="3" id="KW-1185">Reference proteome</keyword>
<proteinExistence type="predicted"/>
<dbReference type="AlphaFoldDB" id="A0A829YHL2"/>
<dbReference type="RefSeq" id="WP_161814381.1">
    <property type="nucleotide sequence ID" value="NZ_BLJN01000005.1"/>
</dbReference>
<dbReference type="Proteomes" id="UP000445000">
    <property type="component" value="Unassembled WGS sequence"/>
</dbReference>
<reference evidence="3" key="1">
    <citation type="submission" date="2020-01" db="EMBL/GenBank/DDBJ databases">
        <title>'Steroidobacter agaridevorans' sp. nov., agar-degrading bacteria isolated from rhizosphere soils.</title>
        <authorList>
            <person name="Ikenaga M."/>
            <person name="Kataoka M."/>
            <person name="Murouchi A."/>
            <person name="Katsuragi S."/>
            <person name="Sakai M."/>
        </authorList>
    </citation>
    <scope>NUCLEOTIDE SEQUENCE [LARGE SCALE GENOMIC DNA]</scope>
    <source>
        <strain evidence="3">YU21-B</strain>
    </source>
</reference>
<dbReference type="EMBL" id="BLJN01000005">
    <property type="protein sequence ID" value="GFE82720.1"/>
    <property type="molecule type" value="Genomic_DNA"/>
</dbReference>
<comment type="caution">
    <text evidence="2">The sequence shown here is derived from an EMBL/GenBank/DDBJ whole genome shotgun (WGS) entry which is preliminary data.</text>
</comment>
<feature type="transmembrane region" description="Helical" evidence="1">
    <location>
        <begin position="75"/>
        <end position="93"/>
    </location>
</feature>
<gene>
    <name evidence="2" type="ORF">GCM10011487_47200</name>
</gene>
<evidence type="ECO:0000256" key="1">
    <source>
        <dbReference type="SAM" id="Phobius"/>
    </source>
</evidence>
<feature type="transmembrane region" description="Helical" evidence="1">
    <location>
        <begin position="99"/>
        <end position="118"/>
    </location>
</feature>
<sequence>MLDLLQDMTTRLWHDLLARPSGPFAFRFLLQPTMAAIAAIRAGIVDARTGRSPYFLALWTEPAERKARLREGVSATLRIFLLGLVMDTVYQFVVLKKFYPLEALIVSVVLAVVPYFLIRGPAARVARWRQSRHAAHHRAVHR</sequence>
<evidence type="ECO:0000313" key="2">
    <source>
        <dbReference type="EMBL" id="GFE82720.1"/>
    </source>
</evidence>
<keyword evidence="1" id="KW-1133">Transmembrane helix</keyword>
<keyword evidence="1" id="KW-0472">Membrane</keyword>
<organism evidence="2 3">
    <name type="scientific">Steroidobacter agaridevorans</name>
    <dbReference type="NCBI Taxonomy" id="2695856"/>
    <lineage>
        <taxon>Bacteria</taxon>
        <taxon>Pseudomonadati</taxon>
        <taxon>Pseudomonadota</taxon>
        <taxon>Gammaproteobacteria</taxon>
        <taxon>Steroidobacterales</taxon>
        <taxon>Steroidobacteraceae</taxon>
        <taxon>Steroidobacter</taxon>
    </lineage>
</organism>
<evidence type="ECO:0000313" key="3">
    <source>
        <dbReference type="Proteomes" id="UP000445000"/>
    </source>
</evidence>
<feature type="transmembrane region" description="Helical" evidence="1">
    <location>
        <begin position="24"/>
        <end position="44"/>
    </location>
</feature>